<proteinExistence type="predicted"/>
<reference evidence="2" key="1">
    <citation type="submission" date="2016-12" db="EMBL/GenBank/DDBJ databases">
        <authorList>
            <person name="Brunel B."/>
        </authorList>
    </citation>
    <scope>NUCLEOTIDE SEQUENCE [LARGE SCALE GENOMIC DNA]</scope>
</reference>
<dbReference type="Proteomes" id="UP000245698">
    <property type="component" value="Unassembled WGS sequence"/>
</dbReference>
<evidence type="ECO:0000313" key="1">
    <source>
        <dbReference type="EMBL" id="SJM33015.1"/>
    </source>
</evidence>
<gene>
    <name evidence="1" type="ORF">BQ8482_330150</name>
</gene>
<dbReference type="AlphaFoldDB" id="A0A2P9APD5"/>
<keyword evidence="2" id="KW-1185">Reference proteome</keyword>
<protein>
    <submittedName>
        <fullName evidence="1">Uncharacterized protein</fullName>
    </submittedName>
</protein>
<sequence>MASKPKAKTSPHGTVQDLIKAVGGADGITLVEVSRMMRTLTERAEHFKRRSLDGPRDLVLGEMRVLEGMVPRLIASHPPIAGWERDKVYKRGDLIVAEGCVWKLTNGTGDKRQDWETIFGQTGQPASKPLEVDEEIGELLKDLVGLDGEEAAIERRAIERYRAAVKESGITAAQLDAPMTFRTQLRSDAGVIEHLIDALRKRDERIEKIETDLKRRGDELQERLVEVAKTAASAVAAAVDRLAEVEVRAAKLESEPFDIDETIEDGGRIVVRRFMRNGELISEKRHVTAAMIYRGIYSEKTFYLPGDVVTKAGSMWICRAECTGIFNGDFWVLAVKKGRDGANHD</sequence>
<dbReference type="RefSeq" id="WP_123149827.1">
    <property type="nucleotide sequence ID" value="NZ_FUIG01000041.1"/>
</dbReference>
<dbReference type="EMBL" id="FUIG01000041">
    <property type="protein sequence ID" value="SJM33015.1"/>
    <property type="molecule type" value="Genomic_DNA"/>
</dbReference>
<accession>A0A2P9APD5</accession>
<organism evidence="1 2">
    <name type="scientific">Mesorhizobium delmotii</name>
    <dbReference type="NCBI Taxonomy" id="1631247"/>
    <lineage>
        <taxon>Bacteria</taxon>
        <taxon>Pseudomonadati</taxon>
        <taxon>Pseudomonadota</taxon>
        <taxon>Alphaproteobacteria</taxon>
        <taxon>Hyphomicrobiales</taxon>
        <taxon>Phyllobacteriaceae</taxon>
        <taxon>Mesorhizobium</taxon>
    </lineage>
</organism>
<name>A0A2P9APD5_9HYPH</name>
<evidence type="ECO:0000313" key="2">
    <source>
        <dbReference type="Proteomes" id="UP000245698"/>
    </source>
</evidence>